<keyword evidence="2" id="KW-1185">Reference proteome</keyword>
<accession>A0ACC3CAG8</accession>
<dbReference type="EMBL" id="CM020620">
    <property type="protein sequence ID" value="KAK1866966.1"/>
    <property type="molecule type" value="Genomic_DNA"/>
</dbReference>
<evidence type="ECO:0000313" key="1">
    <source>
        <dbReference type="EMBL" id="KAK1866966.1"/>
    </source>
</evidence>
<proteinExistence type="predicted"/>
<evidence type="ECO:0000313" key="2">
    <source>
        <dbReference type="Proteomes" id="UP000798662"/>
    </source>
</evidence>
<dbReference type="Proteomes" id="UP000798662">
    <property type="component" value="Chromosome 3"/>
</dbReference>
<organism evidence="1 2">
    <name type="scientific">Pyropia yezoensis</name>
    <name type="common">Susabi-nori</name>
    <name type="synonym">Porphyra yezoensis</name>
    <dbReference type="NCBI Taxonomy" id="2788"/>
    <lineage>
        <taxon>Eukaryota</taxon>
        <taxon>Rhodophyta</taxon>
        <taxon>Bangiophyceae</taxon>
        <taxon>Bangiales</taxon>
        <taxon>Bangiaceae</taxon>
        <taxon>Pyropia</taxon>
    </lineage>
</organism>
<comment type="caution">
    <text evidence="1">The sequence shown here is derived from an EMBL/GenBank/DDBJ whole genome shotgun (WGS) entry which is preliminary data.</text>
</comment>
<reference evidence="1" key="1">
    <citation type="submission" date="2019-11" db="EMBL/GenBank/DDBJ databases">
        <title>Nori genome reveals adaptations in red seaweeds to the harsh intertidal environment.</title>
        <authorList>
            <person name="Wang D."/>
            <person name="Mao Y."/>
        </authorList>
    </citation>
    <scope>NUCLEOTIDE SEQUENCE</scope>
    <source>
        <tissue evidence="1">Gametophyte</tissue>
    </source>
</reference>
<protein>
    <submittedName>
        <fullName evidence="1">Uncharacterized protein</fullName>
    </submittedName>
</protein>
<gene>
    <name evidence="1" type="ORF">I4F81_009478</name>
</gene>
<name>A0ACC3CAG8_PYRYE</name>
<sequence length="437" mass="43778">MSYIHCTAANPAPPLPVISPLHACIASPAGSPCSRSSVWGVATLRLFAMGRRKTPPTAVANGVTEDVAAAAVAEAEGKAAAVAAVAASAAERRRLWFAAAKPPMYTVAVTPMLVGTAAAYAATGLYSSSRLGTLLAAAVAIIGWLNITNDVFDAATGIDAHKAESLVNLLGGTPAVRRRLLVAATALLAAAAAGLASLCVTPGGAAFDPTLLVVMGIAVALGYAYQGPPFRLGYYGLGEPITLAAWTLAVGAAYYTQLPPPAAPATAAGGWVLPPAAIAARLSALATAYVTPSAGLGVPAVLVALPTALILLCSHLHQGADDAAAGKRSPVVRFGTRGVAAGVIAGVAGMYALQVGAAATALWGKGGRGWLPPTAAASAVVSVPLAVRLVVFVGRWHAVPAVIRPAKYVAVRLHAVHGLALAAGLAASRSPYWTPQY</sequence>